<gene>
    <name evidence="2" type="ORF">Bfra_009999</name>
</gene>
<dbReference type="RefSeq" id="XP_037189557.1">
    <property type="nucleotide sequence ID" value="XM_037340334.1"/>
</dbReference>
<feature type="chain" id="PRO_5034334206" evidence="1">
    <location>
        <begin position="27"/>
        <end position="77"/>
    </location>
</feature>
<organism evidence="2 3">
    <name type="scientific">Botrytis fragariae</name>
    <dbReference type="NCBI Taxonomy" id="1964551"/>
    <lineage>
        <taxon>Eukaryota</taxon>
        <taxon>Fungi</taxon>
        <taxon>Dikarya</taxon>
        <taxon>Ascomycota</taxon>
        <taxon>Pezizomycotina</taxon>
        <taxon>Leotiomycetes</taxon>
        <taxon>Helotiales</taxon>
        <taxon>Sclerotiniaceae</taxon>
        <taxon>Botrytis</taxon>
    </lineage>
</organism>
<feature type="signal peptide" evidence="1">
    <location>
        <begin position="1"/>
        <end position="26"/>
    </location>
</feature>
<dbReference type="GeneID" id="59264026"/>
<dbReference type="Proteomes" id="UP000531561">
    <property type="component" value="Unassembled WGS sequence"/>
</dbReference>
<sequence>MVLIRIMLNLFPFRILLLAFPTKVEFVELKTLLVFFQPFTTTRLMNGNKDSTYYMSNKLITLEESHGFVLPVPGFEI</sequence>
<keyword evidence="3" id="KW-1185">Reference proteome</keyword>
<accession>A0A8H6ANS3</accession>
<comment type="caution">
    <text evidence="2">The sequence shown here is derived from an EMBL/GenBank/DDBJ whole genome shotgun (WGS) entry which is preliminary data.</text>
</comment>
<evidence type="ECO:0000256" key="1">
    <source>
        <dbReference type="SAM" id="SignalP"/>
    </source>
</evidence>
<evidence type="ECO:0000313" key="3">
    <source>
        <dbReference type="Proteomes" id="UP000531561"/>
    </source>
</evidence>
<reference evidence="2 3" key="1">
    <citation type="journal article" date="2020" name="Phytopathology">
        <title>A high-quality genome resource of Botrytis fragariae, a new and rapidly spreading fungal pathogen causing strawberry gray mold in the U.S.A.</title>
        <authorList>
            <person name="Wu Y."/>
            <person name="Saski C.A."/>
            <person name="Schnabel G."/>
            <person name="Xiao S."/>
            <person name="Hu M."/>
        </authorList>
    </citation>
    <scope>NUCLEOTIDE SEQUENCE [LARGE SCALE GENOMIC DNA]</scope>
    <source>
        <strain evidence="2 3">BVB16</strain>
    </source>
</reference>
<dbReference type="AlphaFoldDB" id="A0A8H6ANS3"/>
<dbReference type="EMBL" id="JABFCT010000014">
    <property type="protein sequence ID" value="KAF5870610.1"/>
    <property type="molecule type" value="Genomic_DNA"/>
</dbReference>
<protein>
    <submittedName>
        <fullName evidence="2">Uncharacterized protein</fullName>
    </submittedName>
</protein>
<name>A0A8H6ANS3_9HELO</name>
<keyword evidence="1" id="KW-0732">Signal</keyword>
<proteinExistence type="predicted"/>
<evidence type="ECO:0000313" key="2">
    <source>
        <dbReference type="EMBL" id="KAF5870610.1"/>
    </source>
</evidence>